<keyword evidence="2" id="KW-0812">Transmembrane</keyword>
<sequence length="87" mass="9877">MGAGHAKAPPVLYQGTLCPALGALLFLKPADKQKRQGRQDNPRQQPFRHCVHSSPRSQGPNPPNRPYPIRTIRNLMEHDAYRRVNWA</sequence>
<keyword evidence="2" id="KW-1133">Transmembrane helix</keyword>
<feature type="transmembrane region" description="Helical" evidence="2">
    <location>
        <begin position="12"/>
        <end position="30"/>
    </location>
</feature>
<reference evidence="3 4" key="1">
    <citation type="submission" date="2015-01" db="EMBL/GenBank/DDBJ databases">
        <title>Genome Sequence of Magnetospirillum magnetotacticum Strain MS-1.</title>
        <authorList>
            <person name="Marinov G.K."/>
            <person name="Smalley M.D."/>
            <person name="DeSalvo G."/>
        </authorList>
    </citation>
    <scope>NUCLEOTIDE SEQUENCE [LARGE SCALE GENOMIC DNA]</scope>
    <source>
        <strain evidence="3 4">MS-1</strain>
    </source>
</reference>
<keyword evidence="4" id="KW-1185">Reference proteome</keyword>
<feature type="compositionally biased region" description="Basic and acidic residues" evidence="1">
    <location>
        <begin position="29"/>
        <end position="41"/>
    </location>
</feature>
<keyword evidence="2" id="KW-0472">Membrane</keyword>
<name>A0A0C2YZK3_PARME</name>
<evidence type="ECO:0000256" key="1">
    <source>
        <dbReference type="SAM" id="MobiDB-lite"/>
    </source>
</evidence>
<dbReference type="AlphaFoldDB" id="A0A0C2YZK3"/>
<protein>
    <submittedName>
        <fullName evidence="3">Uncharacterized protein</fullName>
    </submittedName>
</protein>
<comment type="caution">
    <text evidence="3">The sequence shown here is derived from an EMBL/GenBank/DDBJ whole genome shotgun (WGS) entry which is preliminary data.</text>
</comment>
<accession>A0A0C2YZK3</accession>
<dbReference type="Proteomes" id="UP000031971">
    <property type="component" value="Unassembled WGS sequence"/>
</dbReference>
<evidence type="ECO:0000256" key="2">
    <source>
        <dbReference type="SAM" id="Phobius"/>
    </source>
</evidence>
<proteinExistence type="predicted"/>
<evidence type="ECO:0000313" key="3">
    <source>
        <dbReference type="EMBL" id="KIM00514.1"/>
    </source>
</evidence>
<evidence type="ECO:0000313" key="4">
    <source>
        <dbReference type="Proteomes" id="UP000031971"/>
    </source>
</evidence>
<organism evidence="3 4">
    <name type="scientific">Paramagnetospirillum magnetotacticum MS-1</name>
    <dbReference type="NCBI Taxonomy" id="272627"/>
    <lineage>
        <taxon>Bacteria</taxon>
        <taxon>Pseudomonadati</taxon>
        <taxon>Pseudomonadota</taxon>
        <taxon>Alphaproteobacteria</taxon>
        <taxon>Rhodospirillales</taxon>
        <taxon>Magnetospirillaceae</taxon>
        <taxon>Paramagnetospirillum</taxon>
    </lineage>
</organism>
<feature type="region of interest" description="Disordered" evidence="1">
    <location>
        <begin position="29"/>
        <end position="69"/>
    </location>
</feature>
<dbReference type="STRING" id="272627.CCC_03116"/>
<dbReference type="EMBL" id="JXSL01000009">
    <property type="protein sequence ID" value="KIM00514.1"/>
    <property type="molecule type" value="Genomic_DNA"/>
</dbReference>
<gene>
    <name evidence="3" type="ORF">CCC_03116</name>
</gene>